<reference evidence="2" key="1">
    <citation type="submission" date="2013-05" db="EMBL/GenBank/DDBJ databases">
        <title>Genome assembly of Cystobacter fuscus DSM 2262.</title>
        <authorList>
            <person name="Sharma G."/>
            <person name="Khatri I."/>
            <person name="Kaur C."/>
            <person name="Mayilraj S."/>
            <person name="Subramanian S."/>
        </authorList>
    </citation>
    <scope>NUCLEOTIDE SEQUENCE [LARGE SCALE GENOMIC DNA]</scope>
    <source>
        <strain evidence="2">DSM 2262</strain>
    </source>
</reference>
<protein>
    <submittedName>
        <fullName evidence="2">Transcriptional regulator LuxR family protein</fullName>
    </submittedName>
</protein>
<sequence>MGGRGGVLLMTYSAATPTRVTLLLAPGEGVRRFVRDGSSVSGGPVGDPSREKGVSPTRPRERKRTSTACWLPTRCDWPAPC</sequence>
<organism evidence="2 3">
    <name type="scientific">Cystobacter fuscus (strain ATCC 25194 / DSM 2262 / NBRC 100088 / M29)</name>
    <dbReference type="NCBI Taxonomy" id="1242864"/>
    <lineage>
        <taxon>Bacteria</taxon>
        <taxon>Pseudomonadati</taxon>
        <taxon>Myxococcota</taxon>
        <taxon>Myxococcia</taxon>
        <taxon>Myxococcales</taxon>
        <taxon>Cystobacterineae</taxon>
        <taxon>Archangiaceae</taxon>
        <taxon>Cystobacter</taxon>
    </lineage>
</organism>
<dbReference type="AlphaFoldDB" id="S9QFR3"/>
<evidence type="ECO:0000313" key="3">
    <source>
        <dbReference type="Proteomes" id="UP000011682"/>
    </source>
</evidence>
<evidence type="ECO:0000256" key="1">
    <source>
        <dbReference type="SAM" id="MobiDB-lite"/>
    </source>
</evidence>
<feature type="region of interest" description="Disordered" evidence="1">
    <location>
        <begin position="33"/>
        <end position="65"/>
    </location>
</feature>
<dbReference type="Proteomes" id="UP000011682">
    <property type="component" value="Unassembled WGS sequence"/>
</dbReference>
<name>S9QFR3_CYSF2</name>
<keyword evidence="3" id="KW-1185">Reference proteome</keyword>
<accession>S9QFR3</accession>
<comment type="caution">
    <text evidence="2">The sequence shown here is derived from an EMBL/GenBank/DDBJ whole genome shotgun (WGS) entry which is preliminary data.</text>
</comment>
<proteinExistence type="predicted"/>
<dbReference type="EMBL" id="ANAH02000073">
    <property type="protein sequence ID" value="EPX55193.1"/>
    <property type="molecule type" value="Genomic_DNA"/>
</dbReference>
<evidence type="ECO:0000313" key="2">
    <source>
        <dbReference type="EMBL" id="EPX55193.1"/>
    </source>
</evidence>
<gene>
    <name evidence="2" type="ORF">D187_009400</name>
</gene>